<reference evidence="2 3" key="1">
    <citation type="submission" date="2018-06" db="EMBL/GenBank/DDBJ databases">
        <title>Paenibacillus imtechensis sp. nov.</title>
        <authorList>
            <person name="Pinnaka A.K."/>
            <person name="Singh H."/>
            <person name="Kaur M."/>
        </authorList>
    </citation>
    <scope>NUCLEOTIDE SEQUENCE [LARGE SCALE GENOMIC DNA]</scope>
    <source>
        <strain evidence="2 3">SMB1</strain>
    </source>
</reference>
<dbReference type="SUPFAM" id="SSF55781">
    <property type="entry name" value="GAF domain-like"/>
    <property type="match status" value="1"/>
</dbReference>
<dbReference type="Gene3D" id="3.30.450.40">
    <property type="match status" value="1"/>
</dbReference>
<protein>
    <submittedName>
        <fullName evidence="2">GAF domain-containing protein</fullName>
    </submittedName>
</protein>
<accession>A0A2W1M0C8</accession>
<comment type="caution">
    <text evidence="2">The sequence shown here is derived from an EMBL/GenBank/DDBJ whole genome shotgun (WGS) entry which is preliminary data.</text>
</comment>
<gene>
    <name evidence="2" type="ORF">DNH61_03325</name>
</gene>
<dbReference type="EMBL" id="QKRB01000028">
    <property type="protein sequence ID" value="PZD97391.1"/>
    <property type="molecule type" value="Genomic_DNA"/>
</dbReference>
<evidence type="ECO:0000313" key="2">
    <source>
        <dbReference type="EMBL" id="PZD97391.1"/>
    </source>
</evidence>
<organism evidence="2 3">
    <name type="scientific">Paenibacillus sambharensis</name>
    <dbReference type="NCBI Taxonomy" id="1803190"/>
    <lineage>
        <taxon>Bacteria</taxon>
        <taxon>Bacillati</taxon>
        <taxon>Bacillota</taxon>
        <taxon>Bacilli</taxon>
        <taxon>Bacillales</taxon>
        <taxon>Paenibacillaceae</taxon>
        <taxon>Paenibacillus</taxon>
    </lineage>
</organism>
<proteinExistence type="predicted"/>
<dbReference type="AlphaFoldDB" id="A0A2W1M0C8"/>
<feature type="domain" description="GAF" evidence="1">
    <location>
        <begin position="21"/>
        <end position="154"/>
    </location>
</feature>
<dbReference type="Proteomes" id="UP000249522">
    <property type="component" value="Unassembled WGS sequence"/>
</dbReference>
<evidence type="ECO:0000313" key="3">
    <source>
        <dbReference type="Proteomes" id="UP000249522"/>
    </source>
</evidence>
<evidence type="ECO:0000259" key="1">
    <source>
        <dbReference type="Pfam" id="PF13185"/>
    </source>
</evidence>
<dbReference type="InterPro" id="IPR003018">
    <property type="entry name" value="GAF"/>
</dbReference>
<dbReference type="OrthoDB" id="2360948at2"/>
<dbReference type="Pfam" id="PF13185">
    <property type="entry name" value="GAF_2"/>
    <property type="match status" value="1"/>
</dbReference>
<dbReference type="InterPro" id="IPR029016">
    <property type="entry name" value="GAF-like_dom_sf"/>
</dbReference>
<name>A0A2W1M0C8_9BACL</name>
<sequence>MIHPAAALETGGTAMDEVTRKVIDRILDELRNTASSDLAALAWKDEEGRRIRWIAASGNRNERFRRMALKPGKGITGEVLRAGRMVVIAQAAGDTESTACDHPIMLAEQLQSAVAIPVLIDHKAYGVLLLGNRSSPLDADALLSAAGSVTEQLSRLFKPAG</sequence>
<keyword evidence="3" id="KW-1185">Reference proteome</keyword>